<evidence type="ECO:0000313" key="1">
    <source>
        <dbReference type="EMBL" id="GIY28814.1"/>
    </source>
</evidence>
<dbReference type="Proteomes" id="UP001054945">
    <property type="component" value="Unassembled WGS sequence"/>
</dbReference>
<protein>
    <submittedName>
        <fullName evidence="1">Uncharacterized protein</fullName>
    </submittedName>
</protein>
<gene>
    <name evidence="1" type="ORF">CEXT_405381</name>
</gene>
<name>A0AAV4S626_CAEEX</name>
<reference evidence="1 2" key="1">
    <citation type="submission" date="2021-06" db="EMBL/GenBank/DDBJ databases">
        <title>Caerostris extrusa draft genome.</title>
        <authorList>
            <person name="Kono N."/>
            <person name="Arakawa K."/>
        </authorList>
    </citation>
    <scope>NUCLEOTIDE SEQUENCE [LARGE SCALE GENOMIC DNA]</scope>
</reference>
<comment type="caution">
    <text evidence="1">The sequence shown here is derived from an EMBL/GenBank/DDBJ whole genome shotgun (WGS) entry which is preliminary data.</text>
</comment>
<proteinExistence type="predicted"/>
<organism evidence="1 2">
    <name type="scientific">Caerostris extrusa</name>
    <name type="common">Bark spider</name>
    <name type="synonym">Caerostris bankana</name>
    <dbReference type="NCBI Taxonomy" id="172846"/>
    <lineage>
        <taxon>Eukaryota</taxon>
        <taxon>Metazoa</taxon>
        <taxon>Ecdysozoa</taxon>
        <taxon>Arthropoda</taxon>
        <taxon>Chelicerata</taxon>
        <taxon>Arachnida</taxon>
        <taxon>Araneae</taxon>
        <taxon>Araneomorphae</taxon>
        <taxon>Entelegynae</taxon>
        <taxon>Araneoidea</taxon>
        <taxon>Araneidae</taxon>
        <taxon>Caerostris</taxon>
    </lineage>
</organism>
<dbReference type="AlphaFoldDB" id="A0AAV4S626"/>
<keyword evidence="2" id="KW-1185">Reference proteome</keyword>
<evidence type="ECO:0000313" key="2">
    <source>
        <dbReference type="Proteomes" id="UP001054945"/>
    </source>
</evidence>
<dbReference type="EMBL" id="BPLR01008986">
    <property type="protein sequence ID" value="GIY28814.1"/>
    <property type="molecule type" value="Genomic_DNA"/>
</dbReference>
<accession>A0AAV4S626</accession>
<sequence>MINEGPTYGEDFVKELLNIITDECKEEKKYLADIRISEMPKNSIVGIDGRYSGSSSNSMIVSVDSPLMVIIYWPLLLEHQTLVICLIIEFGVFWVKETKSRPLRYSAN</sequence>